<organism evidence="2 3">
    <name type="scientific">Halalkalicoccus paucihalophilus</name>
    <dbReference type="NCBI Taxonomy" id="1008153"/>
    <lineage>
        <taxon>Archaea</taxon>
        <taxon>Methanobacteriati</taxon>
        <taxon>Methanobacteriota</taxon>
        <taxon>Stenosarchaea group</taxon>
        <taxon>Halobacteria</taxon>
        <taxon>Halobacteriales</taxon>
        <taxon>Halococcaceae</taxon>
        <taxon>Halalkalicoccus</taxon>
    </lineage>
</organism>
<evidence type="ECO:0000313" key="2">
    <source>
        <dbReference type="EMBL" id="KYH26578.1"/>
    </source>
</evidence>
<feature type="region of interest" description="Disordered" evidence="1">
    <location>
        <begin position="1"/>
        <end position="22"/>
    </location>
</feature>
<accession>A0A151AFX8</accession>
<evidence type="ECO:0000313" key="3">
    <source>
        <dbReference type="Proteomes" id="UP000075321"/>
    </source>
</evidence>
<evidence type="ECO:0008006" key="4">
    <source>
        <dbReference type="Google" id="ProtNLM"/>
    </source>
</evidence>
<sequence>MSEDDPGLDGDATLAIPESASEDEAAAIAAAIGSHLRAQEAATGGEHEPTWEGERWTFAGRIEGLSGRRVRVPNGAPTDRWAAAGRTDRMR</sequence>
<dbReference type="EMBL" id="LTAZ01000004">
    <property type="protein sequence ID" value="KYH26578.1"/>
    <property type="molecule type" value="Genomic_DNA"/>
</dbReference>
<name>A0A151AFX8_9EURY</name>
<comment type="caution">
    <text evidence="2">The sequence shown here is derived from an EMBL/GenBank/DDBJ whole genome shotgun (WGS) entry which is preliminary data.</text>
</comment>
<dbReference type="PATRIC" id="fig|1008153.3.peg.1702"/>
<dbReference type="AlphaFoldDB" id="A0A151AFX8"/>
<evidence type="ECO:0000256" key="1">
    <source>
        <dbReference type="SAM" id="MobiDB-lite"/>
    </source>
</evidence>
<dbReference type="InterPro" id="IPR058335">
    <property type="entry name" value="PccX"/>
</dbReference>
<dbReference type="Proteomes" id="UP000075321">
    <property type="component" value="Unassembled WGS sequence"/>
</dbReference>
<keyword evidence="3" id="KW-1185">Reference proteome</keyword>
<dbReference type="Pfam" id="PF26062">
    <property type="entry name" value="DUF8022"/>
    <property type="match status" value="1"/>
</dbReference>
<protein>
    <recommendedName>
        <fullName evidence="4">Acc operon protein</fullName>
    </recommendedName>
</protein>
<dbReference type="RefSeq" id="WP_066381389.1">
    <property type="nucleotide sequence ID" value="NZ_LTAZ01000004.1"/>
</dbReference>
<reference evidence="2 3" key="1">
    <citation type="submission" date="2016-02" db="EMBL/GenBank/DDBJ databases">
        <title>Genome sequence of Halalkalicoccus paucihalophilus DSM 24557.</title>
        <authorList>
            <person name="Poehlein A."/>
            <person name="Daniel R."/>
        </authorList>
    </citation>
    <scope>NUCLEOTIDE SEQUENCE [LARGE SCALE GENOMIC DNA]</scope>
    <source>
        <strain evidence="2 3">DSM 24557</strain>
    </source>
</reference>
<feature type="region of interest" description="Disordered" evidence="1">
    <location>
        <begin position="69"/>
        <end position="91"/>
    </location>
</feature>
<dbReference type="OrthoDB" id="214756at2157"/>
<gene>
    <name evidence="2" type="ORF">HAPAU_16770</name>
</gene>
<proteinExistence type="predicted"/>